<protein>
    <submittedName>
        <fullName evidence="1">Uncharacterized protein</fullName>
    </submittedName>
</protein>
<proteinExistence type="predicted"/>
<comment type="caution">
    <text evidence="1">The sequence shown here is derived from an EMBL/GenBank/DDBJ whole genome shotgun (WGS) entry which is preliminary data.</text>
</comment>
<dbReference type="Proteomes" id="UP000260790">
    <property type="component" value="Unassembled WGS sequence"/>
</dbReference>
<gene>
    <name evidence="1" type="ORF">DXD09_10300</name>
</gene>
<dbReference type="AlphaFoldDB" id="A0A8B2Z2B3"/>
<organism evidence="1 2">
    <name type="scientific">Ligilactobacillus ruminis</name>
    <dbReference type="NCBI Taxonomy" id="1623"/>
    <lineage>
        <taxon>Bacteria</taxon>
        <taxon>Bacillati</taxon>
        <taxon>Bacillota</taxon>
        <taxon>Bacilli</taxon>
        <taxon>Lactobacillales</taxon>
        <taxon>Lactobacillaceae</taxon>
        <taxon>Ligilactobacillus</taxon>
    </lineage>
</organism>
<reference evidence="1 2" key="1">
    <citation type="submission" date="2018-08" db="EMBL/GenBank/DDBJ databases">
        <title>A genome reference for cultivated species of the human gut microbiota.</title>
        <authorList>
            <person name="Zou Y."/>
            <person name="Xue W."/>
            <person name="Luo G."/>
        </authorList>
    </citation>
    <scope>NUCLEOTIDE SEQUENCE [LARGE SCALE GENOMIC DNA]</scope>
    <source>
        <strain evidence="1 2">TF10-9AT</strain>
    </source>
</reference>
<dbReference type="EMBL" id="QSQR01000012">
    <property type="protein sequence ID" value="RGK44461.1"/>
    <property type="molecule type" value="Genomic_DNA"/>
</dbReference>
<name>A0A8B2Z2B3_9LACO</name>
<evidence type="ECO:0000313" key="1">
    <source>
        <dbReference type="EMBL" id="RGK44461.1"/>
    </source>
</evidence>
<evidence type="ECO:0000313" key="2">
    <source>
        <dbReference type="Proteomes" id="UP000260790"/>
    </source>
</evidence>
<accession>A0A8B2Z2B3</accession>
<sequence length="60" mass="7182">MSFECFDTWKRNRLFLVISIITGACLAYEKERIRFAIDCKSDSFFQFEASFFQSLFFTKT</sequence>